<dbReference type="AlphaFoldDB" id="A0A517T8M0"/>
<dbReference type="EMBL" id="CP036316">
    <property type="protein sequence ID" value="QDT64713.1"/>
    <property type="molecule type" value="Genomic_DNA"/>
</dbReference>
<name>A0A517T8M0_9PLAN</name>
<dbReference type="PANTHER" id="PTHR30273:SF2">
    <property type="entry name" value="PROTEIN FECR"/>
    <property type="match status" value="1"/>
</dbReference>
<keyword evidence="1" id="KW-0812">Transmembrane</keyword>
<organism evidence="3 4">
    <name type="scientific">Calycomorphotria hydatis</name>
    <dbReference type="NCBI Taxonomy" id="2528027"/>
    <lineage>
        <taxon>Bacteria</taxon>
        <taxon>Pseudomonadati</taxon>
        <taxon>Planctomycetota</taxon>
        <taxon>Planctomycetia</taxon>
        <taxon>Planctomycetales</taxon>
        <taxon>Planctomycetaceae</taxon>
        <taxon>Calycomorphotria</taxon>
    </lineage>
</organism>
<feature type="domain" description="FecR protein" evidence="2">
    <location>
        <begin position="150"/>
        <end position="229"/>
    </location>
</feature>
<evidence type="ECO:0000313" key="4">
    <source>
        <dbReference type="Proteomes" id="UP000319976"/>
    </source>
</evidence>
<dbReference type="Proteomes" id="UP000319976">
    <property type="component" value="Chromosome"/>
</dbReference>
<gene>
    <name evidence="3" type="ORF">V22_19540</name>
</gene>
<keyword evidence="1" id="KW-1133">Transmembrane helix</keyword>
<dbReference type="InterPro" id="IPR006860">
    <property type="entry name" value="FecR"/>
</dbReference>
<evidence type="ECO:0000313" key="3">
    <source>
        <dbReference type="EMBL" id="QDT64713.1"/>
    </source>
</evidence>
<accession>A0A517T8M0</accession>
<keyword evidence="1" id="KW-0472">Membrane</keyword>
<protein>
    <submittedName>
        <fullName evidence="3">FecR protein</fullName>
    </submittedName>
</protein>
<reference evidence="3 4" key="1">
    <citation type="submission" date="2019-02" db="EMBL/GenBank/DDBJ databases">
        <title>Deep-cultivation of Planctomycetes and their phenomic and genomic characterization uncovers novel biology.</title>
        <authorList>
            <person name="Wiegand S."/>
            <person name="Jogler M."/>
            <person name="Boedeker C."/>
            <person name="Pinto D."/>
            <person name="Vollmers J."/>
            <person name="Rivas-Marin E."/>
            <person name="Kohn T."/>
            <person name="Peeters S.H."/>
            <person name="Heuer A."/>
            <person name="Rast P."/>
            <person name="Oberbeckmann S."/>
            <person name="Bunk B."/>
            <person name="Jeske O."/>
            <person name="Meyerdierks A."/>
            <person name="Storesund J.E."/>
            <person name="Kallscheuer N."/>
            <person name="Luecker S."/>
            <person name="Lage O.M."/>
            <person name="Pohl T."/>
            <person name="Merkel B.J."/>
            <person name="Hornburger P."/>
            <person name="Mueller R.-W."/>
            <person name="Bruemmer F."/>
            <person name="Labrenz M."/>
            <person name="Spormann A.M."/>
            <person name="Op den Camp H."/>
            <person name="Overmann J."/>
            <person name="Amann R."/>
            <person name="Jetten M.S.M."/>
            <person name="Mascher T."/>
            <person name="Medema M.H."/>
            <person name="Devos D.P."/>
            <person name="Kaster A.-K."/>
            <person name="Ovreas L."/>
            <person name="Rohde M."/>
            <person name="Galperin M.Y."/>
            <person name="Jogler C."/>
        </authorList>
    </citation>
    <scope>NUCLEOTIDE SEQUENCE [LARGE SCALE GENOMIC DNA]</scope>
    <source>
        <strain evidence="3 4">V22</strain>
    </source>
</reference>
<dbReference type="Pfam" id="PF04773">
    <property type="entry name" value="FecR"/>
    <property type="match status" value="1"/>
</dbReference>
<dbReference type="Gene3D" id="2.60.120.1440">
    <property type="match status" value="1"/>
</dbReference>
<evidence type="ECO:0000256" key="1">
    <source>
        <dbReference type="SAM" id="Phobius"/>
    </source>
</evidence>
<dbReference type="OrthoDB" id="258532at2"/>
<dbReference type="RefSeq" id="WP_145262115.1">
    <property type="nucleotide sequence ID" value="NZ_CP036316.1"/>
</dbReference>
<dbReference type="GO" id="GO:0016989">
    <property type="term" value="F:sigma factor antagonist activity"/>
    <property type="evidence" value="ECO:0007669"/>
    <property type="project" value="TreeGrafter"/>
</dbReference>
<dbReference type="PANTHER" id="PTHR30273">
    <property type="entry name" value="PERIPLASMIC SIGNAL SENSOR AND SIGMA FACTOR ACTIVATOR FECR-RELATED"/>
    <property type="match status" value="1"/>
</dbReference>
<dbReference type="InterPro" id="IPR012373">
    <property type="entry name" value="Ferrdict_sens_TM"/>
</dbReference>
<sequence length="438" mass="48010">MKSSEALRQEVISLAGAMCEGVADHEQVGRLNQLLAHDIRSRQWFVEVMDLQACLYEISEQNFLSNAVVQAVEYRRTSRRPLAFKLSLAVTTAVLLIAVSTFMFLQSAPLPATARLTVLSQDALWSGEQQNLGTVIRETDRLQLEHGTAVFESPNGVLMQIMGPTALTWIDEDNIQLRRGELIATVPPAGIGFSVQTDDMKLVDLGTSFHVRRREGYGTEVSVYKGRVKTALLDPVQGNAVREFELTTNRSAVFDAATLLAEETAFPEEVSQLFESSSLTVRELLGSVRLVKPSAFLVQGDSLLTGSEFLLLPESANVVINEAINFDSKGRSYSVPAGQQVNSFLFHFHPKADINSEVVGSVTFQTQIVAVITDSNDLNSTDDLLGLPTISYSGDSLRGLEDDGDALSLSEDGRTLTFHPTVFGTNRLDQVRILTQAR</sequence>
<keyword evidence="4" id="KW-1185">Reference proteome</keyword>
<evidence type="ECO:0000259" key="2">
    <source>
        <dbReference type="Pfam" id="PF04773"/>
    </source>
</evidence>
<dbReference type="KEGG" id="chya:V22_19540"/>
<feature type="transmembrane region" description="Helical" evidence="1">
    <location>
        <begin position="82"/>
        <end position="105"/>
    </location>
</feature>
<proteinExistence type="predicted"/>